<reference evidence="1 2" key="1">
    <citation type="submission" date="2011-08" db="EMBL/GenBank/DDBJ databases">
        <authorList>
            <person name="Weinstock G."/>
            <person name="Sodergren E."/>
            <person name="Clifton S."/>
            <person name="Fulton L."/>
            <person name="Fulton B."/>
            <person name="Courtney L."/>
            <person name="Fronick C."/>
            <person name="Harrison M."/>
            <person name="Strong C."/>
            <person name="Farmer C."/>
            <person name="Delahaunty K."/>
            <person name="Markovic C."/>
            <person name="Hall O."/>
            <person name="Minx P."/>
            <person name="Tomlinson C."/>
            <person name="Mitreva M."/>
            <person name="Hou S."/>
            <person name="Chen J."/>
            <person name="Wollam A."/>
            <person name="Pepin K.H."/>
            <person name="Johnson M."/>
            <person name="Bhonagiri V."/>
            <person name="Zhang X."/>
            <person name="Suruliraj S."/>
            <person name="Warren W."/>
            <person name="Chinwalla A."/>
            <person name="Mardis E.R."/>
            <person name="Wilson R.K."/>
        </authorList>
    </citation>
    <scope>NUCLEOTIDE SEQUENCE [LARGE SCALE GENOMIC DNA]</scope>
    <source>
        <strain evidence="1 2">ATCC 33091</strain>
    </source>
</reference>
<keyword evidence="2" id="KW-1185">Reference proteome</keyword>
<organism evidence="1 2">
    <name type="scientific">Listeria innocua ATCC 33091</name>
    <dbReference type="NCBI Taxonomy" id="1002366"/>
    <lineage>
        <taxon>Bacteria</taxon>
        <taxon>Bacillati</taxon>
        <taxon>Bacillota</taxon>
        <taxon>Bacilli</taxon>
        <taxon>Bacillales</taxon>
        <taxon>Listeriaceae</taxon>
        <taxon>Listeria</taxon>
    </lineage>
</organism>
<comment type="caution">
    <text evidence="1">The sequence shown here is derived from an EMBL/GenBank/DDBJ whole genome shotgun (WGS) entry which is preliminary data.</text>
</comment>
<evidence type="ECO:0008006" key="3">
    <source>
        <dbReference type="Google" id="ProtNLM"/>
    </source>
</evidence>
<dbReference type="EMBL" id="AGCN01000013">
    <property type="protein sequence ID" value="EHN62600.1"/>
    <property type="molecule type" value="Genomic_DNA"/>
</dbReference>
<dbReference type="Proteomes" id="UP000003597">
    <property type="component" value="Unassembled WGS sequence"/>
</dbReference>
<sequence>MPTLILANNYDVIHPVEYSLFYARNIENAKYYELTPKTVDVEKHKLEIDTYINTFILSNSKK</sequence>
<evidence type="ECO:0000313" key="2">
    <source>
        <dbReference type="Proteomes" id="UP000003597"/>
    </source>
</evidence>
<gene>
    <name evidence="1" type="ORF">HMPREF0557_00570</name>
</gene>
<accession>A0AB72ZCQ5</accession>
<name>A0AB72ZCQ5_LISIO</name>
<dbReference type="AlphaFoldDB" id="A0AB72ZCQ5"/>
<evidence type="ECO:0000313" key="1">
    <source>
        <dbReference type="EMBL" id="EHN62600.1"/>
    </source>
</evidence>
<proteinExistence type="predicted"/>
<protein>
    <recommendedName>
        <fullName evidence="3">Peptidase S9 prolyl oligopeptidase catalytic domain-containing protein</fullName>
    </recommendedName>
</protein>